<keyword evidence="5" id="KW-1185">Reference proteome</keyword>
<dbReference type="PROSITE" id="PS51257">
    <property type="entry name" value="PROKAR_LIPOPROTEIN"/>
    <property type="match status" value="1"/>
</dbReference>
<evidence type="ECO:0000313" key="4">
    <source>
        <dbReference type="EMBL" id="PRX39741.1"/>
    </source>
</evidence>
<feature type="signal peptide" evidence="2">
    <location>
        <begin position="1"/>
        <end position="21"/>
    </location>
</feature>
<dbReference type="InterPro" id="IPR013783">
    <property type="entry name" value="Ig-like_fold"/>
</dbReference>
<protein>
    <submittedName>
        <fullName evidence="4">YtkA-like protein</fullName>
    </submittedName>
</protein>
<dbReference type="RefSeq" id="WP_170070511.1">
    <property type="nucleotide sequence ID" value="NZ_PVNE01000021.1"/>
</dbReference>
<feature type="compositionally biased region" description="Basic and acidic residues" evidence="1">
    <location>
        <begin position="39"/>
        <end position="70"/>
    </location>
</feature>
<evidence type="ECO:0000256" key="1">
    <source>
        <dbReference type="SAM" id="MobiDB-lite"/>
    </source>
</evidence>
<feature type="compositionally biased region" description="Polar residues" evidence="1">
    <location>
        <begin position="25"/>
        <end position="36"/>
    </location>
</feature>
<feature type="domain" description="YtkA-like" evidence="3">
    <location>
        <begin position="57"/>
        <end position="135"/>
    </location>
</feature>
<evidence type="ECO:0000259" key="3">
    <source>
        <dbReference type="Pfam" id="PF13115"/>
    </source>
</evidence>
<dbReference type="Gene3D" id="2.60.40.10">
    <property type="entry name" value="Immunoglobulins"/>
    <property type="match status" value="1"/>
</dbReference>
<dbReference type="AlphaFoldDB" id="A0A2T0LCL0"/>
<dbReference type="EMBL" id="PVNE01000021">
    <property type="protein sequence ID" value="PRX39741.1"/>
    <property type="molecule type" value="Genomic_DNA"/>
</dbReference>
<name>A0A2T0LCL0_9BACL</name>
<evidence type="ECO:0000313" key="5">
    <source>
        <dbReference type="Proteomes" id="UP000237797"/>
    </source>
</evidence>
<sequence length="153" mass="16733">MQRIRMPALLMIAVLAFAAAACGTSPDSENPQQNGSAPEHQDGHSEHSEEHAPSAPKVKLDLPEDAKAGEEVSIQITVTHEGEPVNDADEVQFEIWKKGAPKDDHEMMDAEKTGDGVYSVKKTFREPGEYKVMYHVTARGSHVMEPADTLVVQ</sequence>
<organism evidence="4 5">
    <name type="scientific">Planifilum fimeticola</name>
    <dbReference type="NCBI Taxonomy" id="201975"/>
    <lineage>
        <taxon>Bacteria</taxon>
        <taxon>Bacillati</taxon>
        <taxon>Bacillota</taxon>
        <taxon>Bacilli</taxon>
        <taxon>Bacillales</taxon>
        <taxon>Thermoactinomycetaceae</taxon>
        <taxon>Planifilum</taxon>
    </lineage>
</organism>
<keyword evidence="2" id="KW-0732">Signal</keyword>
<reference evidence="4 5" key="1">
    <citation type="submission" date="2018-03" db="EMBL/GenBank/DDBJ databases">
        <title>Genomic Encyclopedia of Archaeal and Bacterial Type Strains, Phase II (KMG-II): from individual species to whole genera.</title>
        <authorList>
            <person name="Goeker M."/>
        </authorList>
    </citation>
    <scope>NUCLEOTIDE SEQUENCE [LARGE SCALE GENOMIC DNA]</scope>
    <source>
        <strain evidence="4 5">DSM 44946</strain>
    </source>
</reference>
<comment type="caution">
    <text evidence="4">The sequence shown here is derived from an EMBL/GenBank/DDBJ whole genome shotgun (WGS) entry which is preliminary data.</text>
</comment>
<feature type="chain" id="PRO_5038815971" evidence="2">
    <location>
        <begin position="22"/>
        <end position="153"/>
    </location>
</feature>
<feature type="region of interest" description="Disordered" evidence="1">
    <location>
        <begin position="23"/>
        <end position="73"/>
    </location>
</feature>
<dbReference type="Pfam" id="PF13115">
    <property type="entry name" value="YtkA"/>
    <property type="match status" value="1"/>
</dbReference>
<proteinExistence type="predicted"/>
<dbReference type="InterPro" id="IPR032693">
    <property type="entry name" value="YtkA-like_dom"/>
</dbReference>
<evidence type="ECO:0000256" key="2">
    <source>
        <dbReference type="SAM" id="SignalP"/>
    </source>
</evidence>
<dbReference type="Proteomes" id="UP000237797">
    <property type="component" value="Unassembled WGS sequence"/>
</dbReference>
<gene>
    <name evidence="4" type="ORF">CLV97_12169</name>
</gene>
<accession>A0A2T0LCL0</accession>